<evidence type="ECO:0008006" key="7">
    <source>
        <dbReference type="Google" id="ProtNLM"/>
    </source>
</evidence>
<name>A0ABR2XMD3_9PEZI</name>
<evidence type="ECO:0000313" key="6">
    <source>
        <dbReference type="Proteomes" id="UP001465668"/>
    </source>
</evidence>
<dbReference type="Pfam" id="PF24883">
    <property type="entry name" value="NPHP3_N"/>
    <property type="match status" value="1"/>
</dbReference>
<keyword evidence="2" id="KW-0040">ANK repeat</keyword>
<dbReference type="Gene3D" id="3.40.50.300">
    <property type="entry name" value="P-loop containing nucleotide triphosphate hydrolases"/>
    <property type="match status" value="1"/>
</dbReference>
<accession>A0ABR2XMD3</accession>
<keyword evidence="1" id="KW-0677">Repeat</keyword>
<dbReference type="Proteomes" id="UP001465668">
    <property type="component" value="Unassembled WGS sequence"/>
</dbReference>
<organism evidence="5 6">
    <name type="scientific">Seiridium cardinale</name>
    <dbReference type="NCBI Taxonomy" id="138064"/>
    <lineage>
        <taxon>Eukaryota</taxon>
        <taxon>Fungi</taxon>
        <taxon>Dikarya</taxon>
        <taxon>Ascomycota</taxon>
        <taxon>Pezizomycotina</taxon>
        <taxon>Sordariomycetes</taxon>
        <taxon>Xylariomycetidae</taxon>
        <taxon>Amphisphaeriales</taxon>
        <taxon>Sporocadaceae</taxon>
        <taxon>Seiridium</taxon>
    </lineage>
</organism>
<evidence type="ECO:0000256" key="2">
    <source>
        <dbReference type="PROSITE-ProRule" id="PRU00023"/>
    </source>
</evidence>
<dbReference type="InterPro" id="IPR036770">
    <property type="entry name" value="Ankyrin_rpt-contain_sf"/>
</dbReference>
<feature type="domain" description="Nephrocystin 3-like N-terminal" evidence="4">
    <location>
        <begin position="215"/>
        <end position="381"/>
    </location>
</feature>
<protein>
    <recommendedName>
        <fullName evidence="7">NACHT domain-containing protein</fullName>
    </recommendedName>
</protein>
<evidence type="ECO:0000259" key="3">
    <source>
        <dbReference type="Pfam" id="PF22939"/>
    </source>
</evidence>
<dbReference type="SUPFAM" id="SSF52540">
    <property type="entry name" value="P-loop containing nucleoside triphosphate hydrolases"/>
    <property type="match status" value="1"/>
</dbReference>
<dbReference type="InterPro" id="IPR056884">
    <property type="entry name" value="NPHP3-like_N"/>
</dbReference>
<comment type="caution">
    <text evidence="5">The sequence shown here is derived from an EMBL/GenBank/DDBJ whole genome shotgun (WGS) entry which is preliminary data.</text>
</comment>
<dbReference type="EMBL" id="JARVKM010000038">
    <property type="protein sequence ID" value="KAK9774830.1"/>
    <property type="molecule type" value="Genomic_DNA"/>
</dbReference>
<dbReference type="Pfam" id="PF22939">
    <property type="entry name" value="WHD_GPIID"/>
    <property type="match status" value="1"/>
</dbReference>
<proteinExistence type="predicted"/>
<dbReference type="SMART" id="SM00248">
    <property type="entry name" value="ANK"/>
    <property type="match status" value="3"/>
</dbReference>
<dbReference type="PANTHER" id="PTHR10039">
    <property type="entry name" value="AMELOGENIN"/>
    <property type="match status" value="1"/>
</dbReference>
<evidence type="ECO:0000256" key="1">
    <source>
        <dbReference type="ARBA" id="ARBA00022737"/>
    </source>
</evidence>
<dbReference type="SUPFAM" id="SSF48403">
    <property type="entry name" value="Ankyrin repeat"/>
    <property type="match status" value="1"/>
</dbReference>
<evidence type="ECO:0000259" key="4">
    <source>
        <dbReference type="Pfam" id="PF24883"/>
    </source>
</evidence>
<keyword evidence="6" id="KW-1185">Reference proteome</keyword>
<dbReference type="Gene3D" id="1.25.40.20">
    <property type="entry name" value="Ankyrin repeat-containing domain"/>
    <property type="match status" value="1"/>
</dbReference>
<dbReference type="InterPro" id="IPR002110">
    <property type="entry name" value="Ankyrin_rpt"/>
</dbReference>
<evidence type="ECO:0000313" key="5">
    <source>
        <dbReference type="EMBL" id="KAK9774830.1"/>
    </source>
</evidence>
<feature type="repeat" description="ANK" evidence="2">
    <location>
        <begin position="750"/>
        <end position="782"/>
    </location>
</feature>
<reference evidence="5 6" key="1">
    <citation type="submission" date="2024-02" db="EMBL/GenBank/DDBJ databases">
        <title>First draft genome assembly of two strains of Seiridium cardinale.</title>
        <authorList>
            <person name="Emiliani G."/>
            <person name="Scali E."/>
        </authorList>
    </citation>
    <scope>NUCLEOTIDE SEQUENCE [LARGE SCALE GENOMIC DNA]</scope>
    <source>
        <strain evidence="5 6">BM-138-000479</strain>
    </source>
</reference>
<sequence length="902" mass="100675">MDPVSVAASIVAFLQVASSILSFCYHVRAGLKNVPPSLIRFIREIREIRNIVEALQSSLDDCNTDGAAGGQANSAMYTSLQRPLSTCLAELKIIESKIKTSLTSDESSKCRIMLCAIKWELKGRELRDLLEQISKCRSVLTLAIGSQNLAILVNVEKVTIDMNSTVLETSSRLQSLANAFESASTDSRERNVVDWLSPLRPWENHNAALKNSGTGTCDWLMRTKEFMDWAEGKIKYLWLTGPPGGGKTTLLASSIELLVKDPVLTKQGVAYGLVYCDFRQPDSLSVTNVLGALLGQILVQTRKFPKRLFQEYERHTRPACYSSPSQNLLQELLVYISRQQRVVLFIDALDELSHDDGRELQDILRYLTASSGRISVFTVSRTHVEIHESREDASHIRLENHIEQIDLDIKDYMSRRLQADRGFQWLSTGFRKTVLDLLSARSQGMFRWAECQLNIMSEARTVKEIRRTIESLPDGLNQTYRRILAQIPLSDQAIFKNALTWLVFATEPLTIEQLWEAVAIEEGSSRIDEEARLRSTSDILVLGNSLITTAQEGKQVKLAHLSVRDYLLSASIAQDPSLSKFCLGQIDGDARIAIYCLTYLMFSDLGDGPADSAEAYLERLRCMPLLKYASKAWPYHVRRAKQSRELDILVLKFFQSRGNFMSWVQVINADANFKWNVYPQHATSLYYAASFGLLGVVQHLLSPSGASEGINKPGSRFGGTPLHAATIRGHTHIMEILLEHGADPSKGDYNKVTPLHSASAQGYLSVVQLLLQHKANTGARDSMDHKTPLEWAQMGEKDEVISLLREKESPKGGEDFALFPLESGTTCSRGSDTPSTSTASEDIAIWSPTHSFFPDFYERRSGTASSILVSFEIHGKLTILNPEPTQHSLISSHQDSPSPAVW</sequence>
<dbReference type="PROSITE" id="PS50088">
    <property type="entry name" value="ANK_REPEAT"/>
    <property type="match status" value="2"/>
</dbReference>
<dbReference type="InterPro" id="IPR027417">
    <property type="entry name" value="P-loop_NTPase"/>
</dbReference>
<feature type="repeat" description="ANK" evidence="2">
    <location>
        <begin position="717"/>
        <end position="749"/>
    </location>
</feature>
<dbReference type="Pfam" id="PF12796">
    <property type="entry name" value="Ank_2"/>
    <property type="match status" value="1"/>
</dbReference>
<dbReference type="PANTHER" id="PTHR10039:SF16">
    <property type="entry name" value="GPI INOSITOL-DEACYLASE"/>
    <property type="match status" value="1"/>
</dbReference>
<feature type="domain" description="GPI inositol-deacylase winged helix" evidence="3">
    <location>
        <begin position="494"/>
        <end position="575"/>
    </location>
</feature>
<dbReference type="InterPro" id="IPR054471">
    <property type="entry name" value="GPIID_WHD"/>
</dbReference>
<gene>
    <name evidence="5" type="ORF">SCAR479_08385</name>
</gene>
<dbReference type="PROSITE" id="PS50297">
    <property type="entry name" value="ANK_REP_REGION"/>
    <property type="match status" value="2"/>
</dbReference>